<reference evidence="1" key="2">
    <citation type="submission" date="2020-09" db="EMBL/GenBank/DDBJ databases">
        <authorList>
            <person name="Sun Q."/>
            <person name="Ohkuma M."/>
        </authorList>
    </citation>
    <scope>NUCLEOTIDE SEQUENCE</scope>
    <source>
        <strain evidence="1">JCM 5069</strain>
    </source>
</reference>
<sequence>MSHLLGVQSIGGAKGRGNREKGFYTLSGWGFSPMGEAGDALPSNLTYAEAKRLPQAPGATVGARLCRALLSSFRTCFPMHTTGPFPGRGEGVAAWAGRTGARRTCADSSAVCDPPSVASAGLAP</sequence>
<proteinExistence type="predicted"/>
<evidence type="ECO:0000313" key="1">
    <source>
        <dbReference type="EMBL" id="GHH87726.1"/>
    </source>
</evidence>
<comment type="caution">
    <text evidence="1">The sequence shown here is derived from an EMBL/GenBank/DDBJ whole genome shotgun (WGS) entry which is preliminary data.</text>
</comment>
<keyword evidence="2" id="KW-1185">Reference proteome</keyword>
<organism evidence="1 2">
    <name type="scientific">Streptomyces sulfonofaciens</name>
    <dbReference type="NCBI Taxonomy" id="68272"/>
    <lineage>
        <taxon>Bacteria</taxon>
        <taxon>Bacillati</taxon>
        <taxon>Actinomycetota</taxon>
        <taxon>Actinomycetes</taxon>
        <taxon>Kitasatosporales</taxon>
        <taxon>Streptomycetaceae</taxon>
        <taxon>Streptomyces</taxon>
    </lineage>
</organism>
<reference evidence="1" key="1">
    <citation type="journal article" date="2014" name="Int. J. Syst. Evol. Microbiol.">
        <title>Complete genome sequence of Corynebacterium casei LMG S-19264T (=DSM 44701T), isolated from a smear-ripened cheese.</title>
        <authorList>
            <consortium name="US DOE Joint Genome Institute (JGI-PGF)"/>
            <person name="Walter F."/>
            <person name="Albersmeier A."/>
            <person name="Kalinowski J."/>
            <person name="Ruckert C."/>
        </authorList>
    </citation>
    <scope>NUCLEOTIDE SEQUENCE</scope>
    <source>
        <strain evidence="1">JCM 5069</strain>
    </source>
</reference>
<dbReference type="AlphaFoldDB" id="A0A919GNG0"/>
<name>A0A919GNG0_9ACTN</name>
<accession>A0A919GNG0</accession>
<dbReference type="EMBL" id="BNCD01000030">
    <property type="protein sequence ID" value="GHH87726.1"/>
    <property type="molecule type" value="Genomic_DNA"/>
</dbReference>
<protein>
    <submittedName>
        <fullName evidence="1">Uncharacterized protein</fullName>
    </submittedName>
</protein>
<dbReference type="Proteomes" id="UP000603708">
    <property type="component" value="Unassembled WGS sequence"/>
</dbReference>
<evidence type="ECO:0000313" key="2">
    <source>
        <dbReference type="Proteomes" id="UP000603708"/>
    </source>
</evidence>
<gene>
    <name evidence="1" type="ORF">GCM10018793_64700</name>
</gene>